<name>A0ABP6U1R1_9ACTN</name>
<proteinExistence type="predicted"/>
<organism evidence="1 2">
    <name type="scientific">Streptomyces prasinosporus</name>
    <dbReference type="NCBI Taxonomy" id="68256"/>
    <lineage>
        <taxon>Bacteria</taxon>
        <taxon>Bacillati</taxon>
        <taxon>Actinomycetota</taxon>
        <taxon>Actinomycetes</taxon>
        <taxon>Kitasatosporales</taxon>
        <taxon>Streptomycetaceae</taxon>
        <taxon>Streptomyces</taxon>
        <taxon>Streptomyces albogriseolus group</taxon>
    </lineage>
</organism>
<gene>
    <name evidence="1" type="ORF">GCM10019016_084690</name>
</gene>
<sequence>MLDMVAGLPEGSPIQAVSATEDVEVARVWYETLTGSGAEGVVAKSGRSPYRAGRSSSWKKVRHAETIDAEVVGFTGAAGRPRALAVRLPDGRVALSQRLGAQLAAQVAAALVAVAPAARGRAAGGESFTAAESGLLVEVLAGTTRHAVVTVTRVR</sequence>
<keyword evidence="2" id="KW-1185">Reference proteome</keyword>
<accession>A0ABP6U1R1</accession>
<dbReference type="Proteomes" id="UP001501455">
    <property type="component" value="Unassembled WGS sequence"/>
</dbReference>
<dbReference type="Gene3D" id="3.30.1490.70">
    <property type="match status" value="1"/>
</dbReference>
<evidence type="ECO:0000313" key="2">
    <source>
        <dbReference type="Proteomes" id="UP001501455"/>
    </source>
</evidence>
<evidence type="ECO:0000313" key="1">
    <source>
        <dbReference type="EMBL" id="GAA3501362.1"/>
    </source>
</evidence>
<evidence type="ECO:0008006" key="3">
    <source>
        <dbReference type="Google" id="ProtNLM"/>
    </source>
</evidence>
<dbReference type="SUPFAM" id="SSF56091">
    <property type="entry name" value="DNA ligase/mRNA capping enzyme, catalytic domain"/>
    <property type="match status" value="1"/>
</dbReference>
<comment type="caution">
    <text evidence="1">The sequence shown here is derived from an EMBL/GenBank/DDBJ whole genome shotgun (WGS) entry which is preliminary data.</text>
</comment>
<reference evidence="2" key="1">
    <citation type="journal article" date="2019" name="Int. J. Syst. Evol. Microbiol.">
        <title>The Global Catalogue of Microorganisms (GCM) 10K type strain sequencing project: providing services to taxonomists for standard genome sequencing and annotation.</title>
        <authorList>
            <consortium name="The Broad Institute Genomics Platform"/>
            <consortium name="The Broad Institute Genome Sequencing Center for Infectious Disease"/>
            <person name="Wu L."/>
            <person name="Ma J."/>
        </authorList>
    </citation>
    <scope>NUCLEOTIDE SEQUENCE [LARGE SCALE GENOMIC DNA]</scope>
    <source>
        <strain evidence="2">JCM 4816</strain>
    </source>
</reference>
<protein>
    <recommendedName>
        <fullName evidence="3">ATP-dependent DNA ligase family profile domain-containing protein</fullName>
    </recommendedName>
</protein>
<dbReference type="EMBL" id="BAAAXF010000059">
    <property type="protein sequence ID" value="GAA3501362.1"/>
    <property type="molecule type" value="Genomic_DNA"/>
</dbReference>